<proteinExistence type="predicted"/>
<dbReference type="PANTHER" id="PTHR47738:SF1">
    <property type="entry name" value="NITROGEN REGULATORY PROTEIN"/>
    <property type="match status" value="1"/>
</dbReference>
<dbReference type="Pfam" id="PF00359">
    <property type="entry name" value="PTS_EIIA_2"/>
    <property type="match status" value="1"/>
</dbReference>
<sequence>MLTLPDLCGPQDILLNQTLADKAALLEHAASQLAQRHALHRPTLAAALHEREQAGSTALGHGLALPHARIEGLTEARALMLRLQTPIAFDAPDQQPVHTALVLLLPRQSREAHLHLLASCARMFAERPFRQALERCHSAQALYHLLCDWADPEELNDPHFLLDSNRYFMDSEASLRPDYTVKRKMVARF</sequence>
<accession>A0A1W0CJU1</accession>
<dbReference type="Gene3D" id="3.40.930.10">
    <property type="entry name" value="Mannitol-specific EII, Chain A"/>
    <property type="match status" value="1"/>
</dbReference>
<dbReference type="AlphaFoldDB" id="A0A1W0CJU1"/>
<dbReference type="PROSITE" id="PS00372">
    <property type="entry name" value="PTS_EIIA_TYPE_2_HIS"/>
    <property type="match status" value="1"/>
</dbReference>
<comment type="caution">
    <text evidence="2">The sequence shown here is derived from an EMBL/GenBank/DDBJ whole genome shotgun (WGS) entry which is preliminary data.</text>
</comment>
<dbReference type="InterPro" id="IPR002178">
    <property type="entry name" value="PTS_EIIA_type-2_dom"/>
</dbReference>
<dbReference type="RefSeq" id="WP_052370480.1">
    <property type="nucleotide sequence ID" value="NZ_CP109905.1"/>
</dbReference>
<gene>
    <name evidence="2" type="ORF">B0T45_17925</name>
</gene>
<organism evidence="2 3">
    <name type="scientific">Chromobacterium haemolyticum</name>
    <dbReference type="NCBI Taxonomy" id="394935"/>
    <lineage>
        <taxon>Bacteria</taxon>
        <taxon>Pseudomonadati</taxon>
        <taxon>Pseudomonadota</taxon>
        <taxon>Betaproteobacteria</taxon>
        <taxon>Neisseriales</taxon>
        <taxon>Chromobacteriaceae</taxon>
        <taxon>Chromobacterium</taxon>
    </lineage>
</organism>
<dbReference type="EMBL" id="MUKV01000029">
    <property type="protein sequence ID" value="OQS35044.1"/>
    <property type="molecule type" value="Genomic_DNA"/>
</dbReference>
<dbReference type="CDD" id="cd00211">
    <property type="entry name" value="PTS_IIA_fru"/>
    <property type="match status" value="1"/>
</dbReference>
<feature type="domain" description="PTS EIIA type-2" evidence="1">
    <location>
        <begin position="6"/>
        <end position="149"/>
    </location>
</feature>
<dbReference type="PROSITE" id="PS51094">
    <property type="entry name" value="PTS_EIIA_TYPE_2"/>
    <property type="match status" value="1"/>
</dbReference>
<dbReference type="SUPFAM" id="SSF55804">
    <property type="entry name" value="Phoshotransferase/anion transport protein"/>
    <property type="match status" value="1"/>
</dbReference>
<dbReference type="InterPro" id="IPR051541">
    <property type="entry name" value="PTS_SugarTrans_NitroReg"/>
</dbReference>
<dbReference type="PANTHER" id="PTHR47738">
    <property type="entry name" value="PTS SYSTEM FRUCTOSE-LIKE EIIA COMPONENT-RELATED"/>
    <property type="match status" value="1"/>
</dbReference>
<dbReference type="InterPro" id="IPR016152">
    <property type="entry name" value="PTrfase/Anion_transptr"/>
</dbReference>
<protein>
    <recommendedName>
        <fullName evidence="1">PTS EIIA type-2 domain-containing protein</fullName>
    </recommendedName>
</protein>
<reference evidence="2 3" key="1">
    <citation type="submission" date="2017-02" db="EMBL/GenBank/DDBJ databases">
        <title>Chromobacterium haemolyticum H5244.</title>
        <authorList>
            <person name="Gulvik C.A."/>
        </authorList>
    </citation>
    <scope>NUCLEOTIDE SEQUENCE [LARGE SCALE GENOMIC DNA]</scope>
    <source>
        <strain evidence="2 3">H5244</strain>
    </source>
</reference>
<dbReference type="Proteomes" id="UP000192721">
    <property type="component" value="Unassembled WGS sequence"/>
</dbReference>
<evidence type="ECO:0000313" key="2">
    <source>
        <dbReference type="EMBL" id="OQS35044.1"/>
    </source>
</evidence>
<name>A0A1W0CJU1_9NEIS</name>
<evidence type="ECO:0000259" key="1">
    <source>
        <dbReference type="PROSITE" id="PS51094"/>
    </source>
</evidence>
<dbReference type="GO" id="GO:0030295">
    <property type="term" value="F:protein kinase activator activity"/>
    <property type="evidence" value="ECO:0007669"/>
    <property type="project" value="TreeGrafter"/>
</dbReference>
<evidence type="ECO:0000313" key="3">
    <source>
        <dbReference type="Proteomes" id="UP000192721"/>
    </source>
</evidence>